<dbReference type="Gene3D" id="3.30.10.30">
    <property type="entry name" value="DYRK"/>
    <property type="match status" value="1"/>
</dbReference>
<keyword evidence="5 11" id="KW-0547">Nucleotide-binding</keyword>
<evidence type="ECO:0000256" key="4">
    <source>
        <dbReference type="ARBA" id="ARBA00022679"/>
    </source>
</evidence>
<gene>
    <name evidence="15" type="ORF">M9Y10_023273</name>
</gene>
<keyword evidence="16" id="KW-1185">Reference proteome</keyword>
<evidence type="ECO:0000256" key="2">
    <source>
        <dbReference type="ARBA" id="ARBA00013203"/>
    </source>
</evidence>
<dbReference type="CDD" id="cd14210">
    <property type="entry name" value="PKc_DYRK"/>
    <property type="match status" value="1"/>
</dbReference>
<dbReference type="Proteomes" id="UP001470230">
    <property type="component" value="Unassembled WGS sequence"/>
</dbReference>
<evidence type="ECO:0000256" key="7">
    <source>
        <dbReference type="ARBA" id="ARBA00022840"/>
    </source>
</evidence>
<keyword evidence="4" id="KW-0808">Transferase</keyword>
<accession>A0ABR2KUP3</accession>
<comment type="caution">
    <text evidence="15">The sequence shown here is derived from an EMBL/GenBank/DDBJ whole genome shotgun (WGS) entry which is preliminary data.</text>
</comment>
<evidence type="ECO:0000256" key="6">
    <source>
        <dbReference type="ARBA" id="ARBA00022777"/>
    </source>
</evidence>
<evidence type="ECO:0000256" key="11">
    <source>
        <dbReference type="PROSITE-ProRule" id="PRU10141"/>
    </source>
</evidence>
<dbReference type="PANTHER" id="PTHR24058:SF22">
    <property type="entry name" value="DUAL SPECIFICITY TYROSINE-PHOSPHORYLATION-REGULATED KINASE 4"/>
    <property type="match status" value="1"/>
</dbReference>
<evidence type="ECO:0000313" key="16">
    <source>
        <dbReference type="Proteomes" id="UP001470230"/>
    </source>
</evidence>
<dbReference type="InterPro" id="IPR011009">
    <property type="entry name" value="Kinase-like_dom_sf"/>
</dbReference>
<feature type="compositionally biased region" description="Basic and acidic residues" evidence="13">
    <location>
        <begin position="10"/>
        <end position="21"/>
    </location>
</feature>
<dbReference type="PROSITE" id="PS00108">
    <property type="entry name" value="PROTEIN_KINASE_ST"/>
    <property type="match status" value="1"/>
</dbReference>
<feature type="binding site" evidence="11">
    <location>
        <position position="155"/>
    </location>
    <ligand>
        <name>ATP</name>
        <dbReference type="ChEBI" id="CHEBI:30616"/>
    </ligand>
</feature>
<evidence type="ECO:0000256" key="8">
    <source>
        <dbReference type="ARBA" id="ARBA00049003"/>
    </source>
</evidence>
<dbReference type="PROSITE" id="PS00107">
    <property type="entry name" value="PROTEIN_KINASE_ATP"/>
    <property type="match status" value="1"/>
</dbReference>
<dbReference type="InterPro" id="IPR042521">
    <property type="entry name" value="DYRK"/>
</dbReference>
<evidence type="ECO:0000256" key="10">
    <source>
        <dbReference type="ARBA" id="ARBA00051680"/>
    </source>
</evidence>
<feature type="domain" description="Protein kinase" evidence="14">
    <location>
        <begin position="126"/>
        <end position="419"/>
    </location>
</feature>
<dbReference type="SMART" id="SM00220">
    <property type="entry name" value="S_TKc"/>
    <property type="match status" value="1"/>
</dbReference>
<comment type="catalytic activity">
    <reaction evidence="9">
        <text>L-threonyl-[protein] + ATP = O-phospho-L-threonyl-[protein] + ADP + H(+)</text>
        <dbReference type="Rhea" id="RHEA:46608"/>
        <dbReference type="Rhea" id="RHEA-COMP:11060"/>
        <dbReference type="Rhea" id="RHEA-COMP:11605"/>
        <dbReference type="ChEBI" id="CHEBI:15378"/>
        <dbReference type="ChEBI" id="CHEBI:30013"/>
        <dbReference type="ChEBI" id="CHEBI:30616"/>
        <dbReference type="ChEBI" id="CHEBI:61977"/>
        <dbReference type="ChEBI" id="CHEBI:456216"/>
        <dbReference type="EC" id="2.7.12.1"/>
    </reaction>
</comment>
<comment type="catalytic activity">
    <reaction evidence="10">
        <text>L-tyrosyl-[protein] + ATP = O-phospho-L-tyrosyl-[protein] + ADP + H(+)</text>
        <dbReference type="Rhea" id="RHEA:10596"/>
        <dbReference type="Rhea" id="RHEA-COMP:10136"/>
        <dbReference type="Rhea" id="RHEA-COMP:20101"/>
        <dbReference type="ChEBI" id="CHEBI:15378"/>
        <dbReference type="ChEBI" id="CHEBI:30616"/>
        <dbReference type="ChEBI" id="CHEBI:46858"/>
        <dbReference type="ChEBI" id="CHEBI:61978"/>
        <dbReference type="ChEBI" id="CHEBI:456216"/>
        <dbReference type="EC" id="2.7.12.1"/>
    </reaction>
</comment>
<dbReference type="Pfam" id="PF00069">
    <property type="entry name" value="Pkinase"/>
    <property type="match status" value="1"/>
</dbReference>
<feature type="compositionally biased region" description="Low complexity" evidence="13">
    <location>
        <begin position="29"/>
        <end position="44"/>
    </location>
</feature>
<dbReference type="InterPro" id="IPR017441">
    <property type="entry name" value="Protein_kinase_ATP_BS"/>
</dbReference>
<dbReference type="Gene3D" id="3.30.200.20">
    <property type="entry name" value="Phosphorylase Kinase, domain 1"/>
    <property type="match status" value="1"/>
</dbReference>
<evidence type="ECO:0000256" key="9">
    <source>
        <dbReference type="ARBA" id="ARBA00049308"/>
    </source>
</evidence>
<evidence type="ECO:0000259" key="14">
    <source>
        <dbReference type="PROSITE" id="PS50011"/>
    </source>
</evidence>
<dbReference type="InterPro" id="IPR008271">
    <property type="entry name" value="Ser/Thr_kinase_AS"/>
</dbReference>
<dbReference type="EC" id="2.7.12.1" evidence="2"/>
<proteinExistence type="inferred from homology"/>
<dbReference type="InterPro" id="IPR050494">
    <property type="entry name" value="Ser_Thr_dual-spec_kinase"/>
</dbReference>
<keyword evidence="6" id="KW-0418">Kinase</keyword>
<name>A0ABR2KUP3_9EUKA</name>
<dbReference type="PROSITE" id="PS50011">
    <property type="entry name" value="PROTEIN_KINASE_DOM"/>
    <property type="match status" value="1"/>
</dbReference>
<evidence type="ECO:0000313" key="15">
    <source>
        <dbReference type="EMBL" id="KAK8894834.1"/>
    </source>
</evidence>
<keyword evidence="3 12" id="KW-0723">Serine/threonine-protein kinase</keyword>
<dbReference type="PANTHER" id="PTHR24058">
    <property type="entry name" value="DUAL SPECIFICITY PROTEIN KINASE"/>
    <property type="match status" value="1"/>
</dbReference>
<feature type="region of interest" description="Disordered" evidence="13">
    <location>
        <begin position="1"/>
        <end position="44"/>
    </location>
</feature>
<comment type="catalytic activity">
    <reaction evidence="8">
        <text>L-seryl-[protein] + ATP = O-phospho-L-seryl-[protein] + ADP + H(+)</text>
        <dbReference type="Rhea" id="RHEA:17989"/>
        <dbReference type="Rhea" id="RHEA-COMP:9863"/>
        <dbReference type="Rhea" id="RHEA-COMP:11604"/>
        <dbReference type="ChEBI" id="CHEBI:15378"/>
        <dbReference type="ChEBI" id="CHEBI:29999"/>
        <dbReference type="ChEBI" id="CHEBI:30616"/>
        <dbReference type="ChEBI" id="CHEBI:83421"/>
        <dbReference type="ChEBI" id="CHEBI:456216"/>
        <dbReference type="EC" id="2.7.12.1"/>
    </reaction>
</comment>
<evidence type="ECO:0000256" key="13">
    <source>
        <dbReference type="SAM" id="MobiDB-lite"/>
    </source>
</evidence>
<evidence type="ECO:0000256" key="12">
    <source>
        <dbReference type="RuleBase" id="RU000304"/>
    </source>
</evidence>
<sequence>MKNTTIRSKKPPERRHVEKRTTMLSQSKTSPQTSRSRSTRPQTARAFVSNSVAPTVIHGPITPKEALSQYSSMLTTYEKTEILDYPEIYYIGKLSNKESQKGPEPKFDSPTHHYKVVIGDHIRYRYEIRSLLGKGAFGQVLRCYDYKTKKQVAIKIIINTSQMQKQGQREIDMLKHLVSPEKKNHIIQLLDSFTFRNHLCAVFEVLGQNLYDYSKSMRFRPISIGTVQKIAKQILLALDFSHSHNIVHCDLKPENIMLVSGTPEHGVELIDYGSGCYIGDAHFDYIQSRFYRAPEVILGLPYGPPMDLWSLAAIIVELLTGKPIFPGVNEAEQISRYVEVLGLPPLEMIKGGKMSLRYFTESGILKQINGKKRVSPKSVTLARLTTLRNSSLLDFLSKCFVWDQNKRITAHDALSHPWIALDS</sequence>
<dbReference type="InterPro" id="IPR000719">
    <property type="entry name" value="Prot_kinase_dom"/>
</dbReference>
<evidence type="ECO:0000256" key="1">
    <source>
        <dbReference type="ARBA" id="ARBA00008867"/>
    </source>
</evidence>
<comment type="similarity">
    <text evidence="1">Belongs to the protein kinase superfamily. CMGC Ser/Thr protein kinase family. MNB/DYRK subfamily.</text>
</comment>
<organism evidence="15 16">
    <name type="scientific">Tritrichomonas musculus</name>
    <dbReference type="NCBI Taxonomy" id="1915356"/>
    <lineage>
        <taxon>Eukaryota</taxon>
        <taxon>Metamonada</taxon>
        <taxon>Parabasalia</taxon>
        <taxon>Tritrichomonadida</taxon>
        <taxon>Tritrichomonadidae</taxon>
        <taxon>Tritrichomonas</taxon>
    </lineage>
</organism>
<dbReference type="SUPFAM" id="SSF56112">
    <property type="entry name" value="Protein kinase-like (PK-like)"/>
    <property type="match status" value="1"/>
</dbReference>
<evidence type="ECO:0000256" key="5">
    <source>
        <dbReference type="ARBA" id="ARBA00022741"/>
    </source>
</evidence>
<evidence type="ECO:0000256" key="3">
    <source>
        <dbReference type="ARBA" id="ARBA00022527"/>
    </source>
</evidence>
<reference evidence="15 16" key="1">
    <citation type="submission" date="2024-04" db="EMBL/GenBank/DDBJ databases">
        <title>Tritrichomonas musculus Genome.</title>
        <authorList>
            <person name="Alves-Ferreira E."/>
            <person name="Grigg M."/>
            <person name="Lorenzi H."/>
            <person name="Galac M."/>
        </authorList>
    </citation>
    <scope>NUCLEOTIDE SEQUENCE [LARGE SCALE GENOMIC DNA]</scope>
    <source>
        <strain evidence="15 16">EAF2021</strain>
    </source>
</reference>
<dbReference type="EMBL" id="JAPFFF010000003">
    <property type="protein sequence ID" value="KAK8894834.1"/>
    <property type="molecule type" value="Genomic_DNA"/>
</dbReference>
<dbReference type="Gene3D" id="1.10.510.10">
    <property type="entry name" value="Transferase(Phosphotransferase) domain 1"/>
    <property type="match status" value="1"/>
</dbReference>
<protein>
    <recommendedName>
        <fullName evidence="2">dual-specificity kinase</fullName>
        <ecNumber evidence="2">2.7.12.1</ecNumber>
    </recommendedName>
</protein>
<keyword evidence="7 11" id="KW-0067">ATP-binding</keyword>